<name>A0A2U1NZ12_ARTAN</name>
<organism evidence="1 2">
    <name type="scientific">Artemisia annua</name>
    <name type="common">Sweet wormwood</name>
    <dbReference type="NCBI Taxonomy" id="35608"/>
    <lineage>
        <taxon>Eukaryota</taxon>
        <taxon>Viridiplantae</taxon>
        <taxon>Streptophyta</taxon>
        <taxon>Embryophyta</taxon>
        <taxon>Tracheophyta</taxon>
        <taxon>Spermatophyta</taxon>
        <taxon>Magnoliopsida</taxon>
        <taxon>eudicotyledons</taxon>
        <taxon>Gunneridae</taxon>
        <taxon>Pentapetalae</taxon>
        <taxon>asterids</taxon>
        <taxon>campanulids</taxon>
        <taxon>Asterales</taxon>
        <taxon>Asteraceae</taxon>
        <taxon>Asteroideae</taxon>
        <taxon>Anthemideae</taxon>
        <taxon>Artemisiinae</taxon>
        <taxon>Artemisia</taxon>
    </lineage>
</organism>
<keyword evidence="2" id="KW-1185">Reference proteome</keyword>
<gene>
    <name evidence="1" type="ORF">CTI12_AA212400</name>
</gene>
<proteinExistence type="predicted"/>
<sequence length="97" mass="11320">MDRVWYYVESWTILSTSVEDMLEYSVEVSQKFRFTQGAILVMQDMLEDSRININHTTSYTGKLIQTVIHMDYLNNFIILEDFMSGSRIAILGLQSRA</sequence>
<protein>
    <submittedName>
        <fullName evidence="1">Uncharacterized protein</fullName>
    </submittedName>
</protein>
<accession>A0A2U1NZ12</accession>
<comment type="caution">
    <text evidence="1">The sequence shown here is derived from an EMBL/GenBank/DDBJ whole genome shotgun (WGS) entry which is preliminary data.</text>
</comment>
<reference evidence="1 2" key="1">
    <citation type="journal article" date="2018" name="Mol. Plant">
        <title>The genome of Artemisia annua provides insight into the evolution of Asteraceae family and artemisinin biosynthesis.</title>
        <authorList>
            <person name="Shen Q."/>
            <person name="Zhang L."/>
            <person name="Liao Z."/>
            <person name="Wang S."/>
            <person name="Yan T."/>
            <person name="Shi P."/>
            <person name="Liu M."/>
            <person name="Fu X."/>
            <person name="Pan Q."/>
            <person name="Wang Y."/>
            <person name="Lv Z."/>
            <person name="Lu X."/>
            <person name="Zhang F."/>
            <person name="Jiang W."/>
            <person name="Ma Y."/>
            <person name="Chen M."/>
            <person name="Hao X."/>
            <person name="Li L."/>
            <person name="Tang Y."/>
            <person name="Lv G."/>
            <person name="Zhou Y."/>
            <person name="Sun X."/>
            <person name="Brodelius P.E."/>
            <person name="Rose J.K.C."/>
            <person name="Tang K."/>
        </authorList>
    </citation>
    <scope>NUCLEOTIDE SEQUENCE [LARGE SCALE GENOMIC DNA]</scope>
    <source>
        <strain evidence="2">cv. Huhao1</strain>
        <tissue evidence="1">Leaf</tissue>
    </source>
</reference>
<dbReference type="EMBL" id="PKPP01001950">
    <property type="protein sequence ID" value="PWA78744.1"/>
    <property type="molecule type" value="Genomic_DNA"/>
</dbReference>
<evidence type="ECO:0000313" key="1">
    <source>
        <dbReference type="EMBL" id="PWA78744.1"/>
    </source>
</evidence>
<dbReference type="Proteomes" id="UP000245207">
    <property type="component" value="Unassembled WGS sequence"/>
</dbReference>
<dbReference type="AlphaFoldDB" id="A0A2U1NZ12"/>
<evidence type="ECO:0000313" key="2">
    <source>
        <dbReference type="Proteomes" id="UP000245207"/>
    </source>
</evidence>